<organism evidence="3 4">
    <name type="scientific">Vreelandella neptunia</name>
    <dbReference type="NCBI Taxonomy" id="115551"/>
    <lineage>
        <taxon>Bacteria</taxon>
        <taxon>Pseudomonadati</taxon>
        <taxon>Pseudomonadota</taxon>
        <taxon>Gammaproteobacteria</taxon>
        <taxon>Oceanospirillales</taxon>
        <taxon>Halomonadaceae</taxon>
        <taxon>Vreelandella</taxon>
    </lineage>
</organism>
<dbReference type="EMBL" id="CP140255">
    <property type="protein sequence ID" value="WQH11889.1"/>
    <property type="molecule type" value="Genomic_DNA"/>
</dbReference>
<protein>
    <submittedName>
        <fullName evidence="3">Type VI secretion system-associated FHA domain protein TagH</fullName>
    </submittedName>
</protein>
<feature type="compositionally biased region" description="Low complexity" evidence="1">
    <location>
        <begin position="231"/>
        <end position="257"/>
    </location>
</feature>
<dbReference type="Proteomes" id="UP001324794">
    <property type="component" value="Chromosome"/>
</dbReference>
<dbReference type="RefSeq" id="WP_133733198.1">
    <property type="nucleotide sequence ID" value="NZ_CP140255.1"/>
</dbReference>
<evidence type="ECO:0000313" key="3">
    <source>
        <dbReference type="EMBL" id="WQH11889.1"/>
    </source>
</evidence>
<dbReference type="InterPro" id="IPR017735">
    <property type="entry name" value="T6SS_FHA"/>
</dbReference>
<name>A0ABZ0YJP9_9GAMM</name>
<dbReference type="Gene3D" id="2.60.200.20">
    <property type="match status" value="1"/>
</dbReference>
<dbReference type="SUPFAM" id="SSF49879">
    <property type="entry name" value="SMAD/FHA domain"/>
    <property type="match status" value="1"/>
</dbReference>
<dbReference type="InterPro" id="IPR046883">
    <property type="entry name" value="T6SS_FHA_C"/>
</dbReference>
<gene>
    <name evidence="3" type="primary">tagH</name>
    <name evidence="3" type="ORF">SR894_17295</name>
</gene>
<feature type="region of interest" description="Disordered" evidence="1">
    <location>
        <begin position="173"/>
        <end position="270"/>
    </location>
</feature>
<accession>A0ABZ0YJP9</accession>
<reference evidence="3 4" key="1">
    <citation type="submission" date="2023-11" db="EMBL/GenBank/DDBJ databases">
        <title>MicrobeMod: A computational toolkit for identifying prokaryotic methylation and restriction-modification with nanopore sequencing.</title>
        <authorList>
            <person name="Crits-Christoph A."/>
            <person name="Kang S.C."/>
            <person name="Lee H."/>
            <person name="Ostrov N."/>
        </authorList>
    </citation>
    <scope>NUCLEOTIDE SEQUENCE [LARGE SCALE GENOMIC DNA]</scope>
    <source>
        <strain evidence="3 4">ATCC BAA-805</strain>
    </source>
</reference>
<dbReference type="Pfam" id="PF20232">
    <property type="entry name" value="T6SS_FHA_C"/>
    <property type="match status" value="1"/>
</dbReference>
<evidence type="ECO:0000313" key="4">
    <source>
        <dbReference type="Proteomes" id="UP001324794"/>
    </source>
</evidence>
<dbReference type="NCBIfam" id="TIGR03354">
    <property type="entry name" value="VI_FHA"/>
    <property type="match status" value="1"/>
</dbReference>
<dbReference type="InterPro" id="IPR008984">
    <property type="entry name" value="SMAD_FHA_dom_sf"/>
</dbReference>
<proteinExistence type="predicted"/>
<evidence type="ECO:0000256" key="1">
    <source>
        <dbReference type="SAM" id="MobiDB-lite"/>
    </source>
</evidence>
<sequence>MNANPISAVTLVIANSERLEGRSTSSHVFHEIGGTLGCSTDDDWLLQDHAGRIRPQHAQVSKIDGKFCLIDSSGHTFINRATLPIGRNRKVALSEGDEVLVGEYRLKVHLGDRQSTQPGAQPLASLVNEEQEAVDAYGRPLVQEDQPLRAEAAKKEDPMEALGGVVRGVGHEDPMAALDPRSANAQLSESVEEMPELLGSERRVEGSVGRDQQERREGAVRMPAIKRKPGSHSPDSYSPSGYSTSGYSPSSHSPNGYTAGNQTERSSSMDERAIDDLERSVGEQLEDRWQKPSGRSLGHVGADPLLRGLDIDIPFRDSEEQQAFLEEAGHTLRAAINGLRALQQTQNDSKYPLRDRRLQPIEDNPLRLGQAYEATVETMFSAQRSPVHLSAPEAVGECLRHQGHHQAAVEEAIEYALTAILDAFSPEALLKRFHAYRGAGTRIEDENGWAWEMYRHYYHELNSGRQLGFQKLFWEVFEQAYDQSVRRQQREDA</sequence>
<evidence type="ECO:0000259" key="2">
    <source>
        <dbReference type="Pfam" id="PF20232"/>
    </source>
</evidence>
<keyword evidence="4" id="KW-1185">Reference proteome</keyword>
<dbReference type="CDD" id="cd00060">
    <property type="entry name" value="FHA"/>
    <property type="match status" value="1"/>
</dbReference>
<feature type="domain" description="Type VI secretion system FHA" evidence="2">
    <location>
        <begin position="308"/>
        <end position="483"/>
    </location>
</feature>